<accession>A0ACC2PD40</accession>
<name>A0ACC2PD40_9HYME</name>
<evidence type="ECO:0000313" key="1">
    <source>
        <dbReference type="EMBL" id="KAJ8681247.1"/>
    </source>
</evidence>
<comment type="caution">
    <text evidence="1">The sequence shown here is derived from an EMBL/GenBank/DDBJ whole genome shotgun (WGS) entry which is preliminary data.</text>
</comment>
<protein>
    <submittedName>
        <fullName evidence="1">Uncharacterized protein</fullName>
    </submittedName>
</protein>
<sequence length="341" mass="38844">MLPTSADLDDSSSDSLSSSSGHSSSSSDCKFNPPPSPSSSVSSVSSGPPSDFLDDSFDENCSQKRRKRVCIQNYCDETVQAYSERKFIRTFRLPRDVVNMLIEKFAETEYFEGDDGGKPKIPPHKQIYCFLWFVGHQVATYEEVTDRFDLAPDTVYNIITRVAEFLISFTPEYVKWPTEAQSNITKAHYEQKSGLKKVKGSIDGTQIRINKPRDNPRSYLNRKGYYSIQVQIVCDHLHRIIHFSAGYPGSVHDARVYRISGVYQELAEMDSDGWLLGDPAYPCSKYLVTPFKDNGHLLPYQKEFNKALSECRVDSGHIIGILKQRFRILYHMRLQPGIYTV</sequence>
<organism evidence="1 2">
    <name type="scientific">Eretmocerus hayati</name>
    <dbReference type="NCBI Taxonomy" id="131215"/>
    <lineage>
        <taxon>Eukaryota</taxon>
        <taxon>Metazoa</taxon>
        <taxon>Ecdysozoa</taxon>
        <taxon>Arthropoda</taxon>
        <taxon>Hexapoda</taxon>
        <taxon>Insecta</taxon>
        <taxon>Pterygota</taxon>
        <taxon>Neoptera</taxon>
        <taxon>Endopterygota</taxon>
        <taxon>Hymenoptera</taxon>
        <taxon>Apocrita</taxon>
        <taxon>Proctotrupomorpha</taxon>
        <taxon>Chalcidoidea</taxon>
        <taxon>Aphelinidae</taxon>
        <taxon>Aphelininae</taxon>
        <taxon>Eretmocerus</taxon>
    </lineage>
</organism>
<proteinExistence type="predicted"/>
<dbReference type="EMBL" id="CM056742">
    <property type="protein sequence ID" value="KAJ8681247.1"/>
    <property type="molecule type" value="Genomic_DNA"/>
</dbReference>
<dbReference type="Proteomes" id="UP001239111">
    <property type="component" value="Chromosome 2"/>
</dbReference>
<reference evidence="1" key="1">
    <citation type="submission" date="2023-04" db="EMBL/GenBank/DDBJ databases">
        <title>A chromosome-level genome assembly of the parasitoid wasp Eretmocerus hayati.</title>
        <authorList>
            <person name="Zhong Y."/>
            <person name="Liu S."/>
            <person name="Liu Y."/>
        </authorList>
    </citation>
    <scope>NUCLEOTIDE SEQUENCE</scope>
    <source>
        <strain evidence="1">ZJU_SS_LIU_2023</strain>
    </source>
</reference>
<evidence type="ECO:0000313" key="2">
    <source>
        <dbReference type="Proteomes" id="UP001239111"/>
    </source>
</evidence>
<gene>
    <name evidence="1" type="ORF">QAD02_017034</name>
</gene>
<keyword evidence="2" id="KW-1185">Reference proteome</keyword>